<evidence type="ECO:0000256" key="2">
    <source>
        <dbReference type="SAM" id="SignalP"/>
    </source>
</evidence>
<dbReference type="RefSeq" id="WP_036313910.1">
    <property type="nucleotide sequence ID" value="NZ_JRQD01000003.1"/>
</dbReference>
<keyword evidence="2" id="KW-0732">Signal</keyword>
<name>A0A0A0BGF2_9GAMM</name>
<gene>
    <name evidence="3" type="primary">mxaA</name>
    <name evidence="3" type="ORF">LP43_1541</name>
</gene>
<feature type="transmembrane region" description="Helical" evidence="1">
    <location>
        <begin position="149"/>
        <end position="168"/>
    </location>
</feature>
<feature type="signal peptide" evidence="2">
    <location>
        <begin position="1"/>
        <end position="18"/>
    </location>
</feature>
<evidence type="ECO:0000313" key="3">
    <source>
        <dbReference type="EMBL" id="KGM07041.1"/>
    </source>
</evidence>
<organism evidence="3 4">
    <name type="scientific">Methylophaga thiooxydans</name>
    <dbReference type="NCBI Taxonomy" id="392484"/>
    <lineage>
        <taxon>Bacteria</taxon>
        <taxon>Pseudomonadati</taxon>
        <taxon>Pseudomonadota</taxon>
        <taxon>Gammaproteobacteria</taxon>
        <taxon>Thiotrichales</taxon>
        <taxon>Piscirickettsiaceae</taxon>
        <taxon>Methylophaga</taxon>
    </lineage>
</organism>
<feature type="chain" id="PRO_5001959533" evidence="2">
    <location>
        <begin position="19"/>
        <end position="278"/>
    </location>
</feature>
<keyword evidence="1" id="KW-1133">Transmembrane helix</keyword>
<protein>
    <submittedName>
        <fullName evidence="3">MxaA protein</fullName>
    </submittedName>
</protein>
<evidence type="ECO:0000256" key="1">
    <source>
        <dbReference type="SAM" id="Phobius"/>
    </source>
</evidence>
<dbReference type="AlphaFoldDB" id="A0A0A0BGF2"/>
<dbReference type="EMBL" id="JRQD01000003">
    <property type="protein sequence ID" value="KGM07041.1"/>
    <property type="molecule type" value="Genomic_DNA"/>
</dbReference>
<comment type="caution">
    <text evidence="3">The sequence shown here is derived from an EMBL/GenBank/DDBJ whole genome shotgun (WGS) entry which is preliminary data.</text>
</comment>
<keyword evidence="1" id="KW-0812">Transmembrane</keyword>
<dbReference type="Proteomes" id="UP000029999">
    <property type="component" value="Unassembled WGS sequence"/>
</dbReference>
<evidence type="ECO:0000313" key="4">
    <source>
        <dbReference type="Proteomes" id="UP000029999"/>
    </source>
</evidence>
<dbReference type="STRING" id="392484.LP43_1541"/>
<keyword evidence="1" id="KW-0472">Membrane</keyword>
<accession>A0A0A0BGF2</accession>
<reference evidence="3 4" key="1">
    <citation type="submission" date="2014-09" db="EMBL/GenBank/DDBJ databases">
        <authorList>
            <person name="Grob C."/>
            <person name="Taubert M."/>
            <person name="Howat A.M."/>
            <person name="Burns O.J."/>
            <person name="Dixon J.L."/>
            <person name="Chen Y."/>
            <person name="Murrell J.C."/>
        </authorList>
    </citation>
    <scope>NUCLEOTIDE SEQUENCE [LARGE SCALE GENOMIC DNA]</scope>
    <source>
        <strain evidence="3">L4</strain>
    </source>
</reference>
<proteinExistence type="predicted"/>
<sequence>MRFIALFLTFLYTMSATAADTKVTLDRSWGLLIGDHITATVELPVAVSELDTHSLPSHDKRYGHWLFLHDSELSDRQMKLHFQLVNVPAENRQVATPEIQLRTQDGEFITVPSVPMQIGSFLEQQDTQGNLVPRGDINLKAQSNNFLQVRLWVALAVLLFATLIWLIWHFGLRPRQRLPFAEAMFELNKMRLLGRKDADKASRSLHHAFNRSAGRVVINSHLDKLWESCPWLMPMQKDIESFYQQSAAHFFSAKGGEQKDFYQILELAKNCRAQERVA</sequence>